<evidence type="ECO:0000256" key="2">
    <source>
        <dbReference type="SAM" id="MobiDB-lite"/>
    </source>
</evidence>
<dbReference type="InterPro" id="IPR021109">
    <property type="entry name" value="Peptidase_aspartic_dom_sf"/>
</dbReference>
<evidence type="ECO:0000313" key="5">
    <source>
        <dbReference type="Proteomes" id="UP000217790"/>
    </source>
</evidence>
<feature type="non-terminal residue" evidence="4">
    <location>
        <position position="1"/>
    </location>
</feature>
<keyword evidence="1" id="KW-0863">Zinc-finger</keyword>
<sequence length="518" mass="57652">DRVIGQYAGEVDSLAELAAYYRDFYPKAKHLVSKNRLSIHETGRLFSKGFTPHVWDSIIRRLQIKLPDHHPADPYDVSEIHSAAQFILQGTNKHPYPSSIAVPIPSMPVNVEQTEPQVKLEHINGLIKLSETLLQLHADRHLQQAAQASHKVFAQSHSVRSCQFCGKPGHRFRDCRQIEIMEKAGKCRWNHENKIVLPTSAYIPCDLPGSCLQDRINAWHRQPDIKPAITTEIQRLQSDMNVVMLEQNVNSSDASTKPTPSFSISLRDSVPDTVNNAEPVRPVAAASNNAVPRYLEPFSDDAVTPRVSETVAAEIKEPDTASTTKLDEVTRLETVPHIPISYAPSIYSEEPVIASKSAPESVLIRAIHPIVNDQFKVECIIDSGSQIVSMSEATCHQLGLDYDRSTTIEMQAANNTINRSLGLARDVPLLIGDITLHLQIHVFRESGPHILLGRPFDILTQSMIRNYANGSQIISIHDPNTGKTAMIPTVPGGLGPAPSHYKSSRKSHHRARRKKRQK</sequence>
<dbReference type="InParanoid" id="A0A2H3D5U2"/>
<proteinExistence type="predicted"/>
<dbReference type="Pfam" id="PF13975">
    <property type="entry name" value="gag-asp_proteas"/>
    <property type="match status" value="1"/>
</dbReference>
<feature type="region of interest" description="Disordered" evidence="2">
    <location>
        <begin position="489"/>
        <end position="518"/>
    </location>
</feature>
<keyword evidence="1" id="KW-0479">Metal-binding</keyword>
<feature type="domain" description="CCHC-type" evidence="3">
    <location>
        <begin position="162"/>
        <end position="177"/>
    </location>
</feature>
<name>A0A2H3D5U2_ARMGA</name>
<keyword evidence="5" id="KW-1185">Reference proteome</keyword>
<dbReference type="GO" id="GO:0003676">
    <property type="term" value="F:nucleic acid binding"/>
    <property type="evidence" value="ECO:0007669"/>
    <property type="project" value="InterPro"/>
</dbReference>
<feature type="compositionally biased region" description="Basic residues" evidence="2">
    <location>
        <begin position="502"/>
        <end position="518"/>
    </location>
</feature>
<gene>
    <name evidence="4" type="ORF">ARMGADRAFT_936609</name>
</gene>
<accession>A0A2H3D5U2</accession>
<dbReference type="Gene3D" id="2.40.70.10">
    <property type="entry name" value="Acid Proteases"/>
    <property type="match status" value="1"/>
</dbReference>
<keyword evidence="1" id="KW-0862">Zinc</keyword>
<evidence type="ECO:0000313" key="4">
    <source>
        <dbReference type="EMBL" id="PBK89134.1"/>
    </source>
</evidence>
<dbReference type="OMA" id="YPPTHEP"/>
<dbReference type="Proteomes" id="UP000217790">
    <property type="component" value="Unassembled WGS sequence"/>
</dbReference>
<dbReference type="STRING" id="47427.A0A2H3D5U2"/>
<dbReference type="PROSITE" id="PS50158">
    <property type="entry name" value="ZF_CCHC"/>
    <property type="match status" value="1"/>
</dbReference>
<dbReference type="GO" id="GO:0008270">
    <property type="term" value="F:zinc ion binding"/>
    <property type="evidence" value="ECO:0007669"/>
    <property type="project" value="UniProtKB-KW"/>
</dbReference>
<dbReference type="EMBL" id="KZ293670">
    <property type="protein sequence ID" value="PBK89134.1"/>
    <property type="molecule type" value="Genomic_DNA"/>
</dbReference>
<dbReference type="SUPFAM" id="SSF50630">
    <property type="entry name" value="Acid proteases"/>
    <property type="match status" value="1"/>
</dbReference>
<reference evidence="5" key="1">
    <citation type="journal article" date="2017" name="Nat. Ecol. Evol.">
        <title>Genome expansion and lineage-specific genetic innovations in the forest pathogenic fungi Armillaria.</title>
        <authorList>
            <person name="Sipos G."/>
            <person name="Prasanna A.N."/>
            <person name="Walter M.C."/>
            <person name="O'Connor E."/>
            <person name="Balint B."/>
            <person name="Krizsan K."/>
            <person name="Kiss B."/>
            <person name="Hess J."/>
            <person name="Varga T."/>
            <person name="Slot J."/>
            <person name="Riley R."/>
            <person name="Boka B."/>
            <person name="Rigling D."/>
            <person name="Barry K."/>
            <person name="Lee J."/>
            <person name="Mihaltcheva S."/>
            <person name="LaButti K."/>
            <person name="Lipzen A."/>
            <person name="Waldron R."/>
            <person name="Moloney N.M."/>
            <person name="Sperisen C."/>
            <person name="Kredics L."/>
            <person name="Vagvoelgyi C."/>
            <person name="Patrignani A."/>
            <person name="Fitzpatrick D."/>
            <person name="Nagy I."/>
            <person name="Doyle S."/>
            <person name="Anderson J.B."/>
            <person name="Grigoriev I.V."/>
            <person name="Gueldener U."/>
            <person name="Muensterkoetter M."/>
            <person name="Nagy L.G."/>
        </authorList>
    </citation>
    <scope>NUCLEOTIDE SEQUENCE [LARGE SCALE GENOMIC DNA]</scope>
    <source>
        <strain evidence="5">Ar21-2</strain>
    </source>
</reference>
<dbReference type="CDD" id="cd00303">
    <property type="entry name" value="retropepsin_like"/>
    <property type="match status" value="1"/>
</dbReference>
<organism evidence="4 5">
    <name type="scientific">Armillaria gallica</name>
    <name type="common">Bulbous honey fungus</name>
    <name type="synonym">Armillaria bulbosa</name>
    <dbReference type="NCBI Taxonomy" id="47427"/>
    <lineage>
        <taxon>Eukaryota</taxon>
        <taxon>Fungi</taxon>
        <taxon>Dikarya</taxon>
        <taxon>Basidiomycota</taxon>
        <taxon>Agaricomycotina</taxon>
        <taxon>Agaricomycetes</taxon>
        <taxon>Agaricomycetidae</taxon>
        <taxon>Agaricales</taxon>
        <taxon>Marasmiineae</taxon>
        <taxon>Physalacriaceae</taxon>
        <taxon>Armillaria</taxon>
    </lineage>
</organism>
<dbReference type="AlphaFoldDB" id="A0A2H3D5U2"/>
<protein>
    <recommendedName>
        <fullName evidence="3">CCHC-type domain-containing protein</fullName>
    </recommendedName>
</protein>
<evidence type="ECO:0000259" key="3">
    <source>
        <dbReference type="PROSITE" id="PS50158"/>
    </source>
</evidence>
<dbReference type="OrthoDB" id="5596707at2759"/>
<evidence type="ECO:0000256" key="1">
    <source>
        <dbReference type="PROSITE-ProRule" id="PRU00047"/>
    </source>
</evidence>
<dbReference type="InterPro" id="IPR001878">
    <property type="entry name" value="Znf_CCHC"/>
</dbReference>